<reference evidence="1 2" key="1">
    <citation type="submission" date="2014-02" db="EMBL/GenBank/DDBJ databases">
        <title>Genome sequence of Paenibacillus darwinianus reveals adaptive mechanisms for survival in Antarctic soils.</title>
        <authorList>
            <person name="Dsouza M."/>
            <person name="Taylor M.W."/>
            <person name="Turner S.J."/>
            <person name="Aislabie J."/>
        </authorList>
    </citation>
    <scope>NUCLEOTIDE SEQUENCE [LARGE SCALE GENOMIC DNA]</scope>
    <source>
        <strain evidence="1 2">CE1</strain>
    </source>
</reference>
<dbReference type="RefSeq" id="WP_051587552.1">
    <property type="nucleotide sequence ID" value="NZ_KK082149.1"/>
</dbReference>
<protein>
    <submittedName>
        <fullName evidence="1">Uncharacterized protein</fullName>
    </submittedName>
</protein>
<dbReference type="Proteomes" id="UP000053750">
    <property type="component" value="Unassembled WGS sequence"/>
</dbReference>
<accession>A0A9W5S3R7</accession>
<evidence type="ECO:0000313" key="2">
    <source>
        <dbReference type="Proteomes" id="UP000053750"/>
    </source>
</evidence>
<gene>
    <name evidence="1" type="ORF">BG53_14585</name>
</gene>
<dbReference type="AlphaFoldDB" id="A0A9W5S3R7"/>
<sequence>MKRVHGMELKLPEGKLPGFYAQIVKKLAETNALADRDRSLLFVYEEGRDAVERLLEHYKVPAETGPWLQLGAKEDGWKTGRVWTDYGVETRSGNLFLDLSLATLISLEPGMDDGAEPAQAGLQLEEHAAAFKPAGNGSCGLYALDRQLDELAQGIAKAYRCVVADRDKPQ</sequence>
<proteinExistence type="predicted"/>
<keyword evidence="2" id="KW-1185">Reference proteome</keyword>
<organism evidence="1 2">
    <name type="scientific">Paenibacillus darwinianus</name>
    <dbReference type="NCBI Taxonomy" id="1380763"/>
    <lineage>
        <taxon>Bacteria</taxon>
        <taxon>Bacillati</taxon>
        <taxon>Bacillota</taxon>
        <taxon>Bacilli</taxon>
        <taxon>Bacillales</taxon>
        <taxon>Paenibacillaceae</taxon>
        <taxon>Paenibacillus</taxon>
    </lineage>
</organism>
<evidence type="ECO:0000313" key="1">
    <source>
        <dbReference type="EMBL" id="EXX92365.1"/>
    </source>
</evidence>
<comment type="caution">
    <text evidence="1">The sequence shown here is derived from an EMBL/GenBank/DDBJ whole genome shotgun (WGS) entry which is preliminary data.</text>
</comment>
<dbReference type="OrthoDB" id="2966456at2"/>
<dbReference type="EMBL" id="JFHU01000008">
    <property type="protein sequence ID" value="EXX92365.1"/>
    <property type="molecule type" value="Genomic_DNA"/>
</dbReference>
<name>A0A9W5S3R7_9BACL</name>